<dbReference type="PANTHER" id="PTHR14859">
    <property type="entry name" value="CALCOFLUOR WHITE HYPERSENSITIVE PROTEIN PRECURSOR"/>
    <property type="match status" value="1"/>
</dbReference>
<dbReference type="GO" id="GO:0016020">
    <property type="term" value="C:membrane"/>
    <property type="evidence" value="ECO:0007669"/>
    <property type="project" value="GOC"/>
</dbReference>
<dbReference type="AlphaFoldDB" id="A0AB34R675"/>
<dbReference type="SUPFAM" id="SSF56219">
    <property type="entry name" value="DNase I-like"/>
    <property type="match status" value="1"/>
</dbReference>
<dbReference type="EMBL" id="JPIT01000008">
    <property type="protein sequence ID" value="KIO46901.1"/>
    <property type="molecule type" value="Genomic_DNA"/>
</dbReference>
<accession>A0AB34R675</accession>
<organism evidence="3 4">
    <name type="scientific">Sanguibacteroides justesenii</name>
    <dbReference type="NCBI Taxonomy" id="1547597"/>
    <lineage>
        <taxon>Bacteria</taxon>
        <taxon>Pseudomonadati</taxon>
        <taxon>Bacteroidota</taxon>
        <taxon>Bacteroidia</taxon>
        <taxon>Bacteroidales</taxon>
        <taxon>Porphyromonadaceae</taxon>
        <taxon>Sanguibacteroides</taxon>
    </lineage>
</organism>
<evidence type="ECO:0000313" key="3">
    <source>
        <dbReference type="EMBL" id="KIO46901.1"/>
    </source>
</evidence>
<feature type="transmembrane region" description="Helical" evidence="1">
    <location>
        <begin position="33"/>
        <end position="56"/>
    </location>
</feature>
<dbReference type="Gene3D" id="3.60.10.10">
    <property type="entry name" value="Endonuclease/exonuclease/phosphatase"/>
    <property type="match status" value="1"/>
</dbReference>
<dbReference type="Proteomes" id="UP000031937">
    <property type="component" value="Unassembled WGS sequence"/>
</dbReference>
<protein>
    <recommendedName>
        <fullName evidence="2">Endonuclease/exonuclease/phosphatase domain-containing protein</fullName>
    </recommendedName>
</protein>
<reference evidence="3 4" key="1">
    <citation type="submission" date="2014-07" db="EMBL/GenBank/DDBJ databases">
        <title>Porphyromonadaceae bacterium OUH 334697 = ATCC BAA-2682 = DSM 28341 draft genome.</title>
        <authorList>
            <person name="Sydenham T.V."/>
            <person name="Hasman H."/>
            <person name="Justesen U.S."/>
        </authorList>
    </citation>
    <scope>NUCLEOTIDE SEQUENCE [LARGE SCALE GENOMIC DNA]</scope>
    <source>
        <strain evidence="3 4">OUH 334697</strain>
    </source>
</reference>
<feature type="domain" description="Endonuclease/exonuclease/phosphatase" evidence="2">
    <location>
        <begin position="97"/>
        <end position="342"/>
    </location>
</feature>
<evidence type="ECO:0000313" key="4">
    <source>
        <dbReference type="Proteomes" id="UP000031937"/>
    </source>
</evidence>
<keyword evidence="1" id="KW-0812">Transmembrane</keyword>
<name>A0AB34R675_9PORP</name>
<evidence type="ECO:0000259" key="2">
    <source>
        <dbReference type="Pfam" id="PF03372"/>
    </source>
</evidence>
<evidence type="ECO:0000256" key="1">
    <source>
        <dbReference type="SAM" id="Phobius"/>
    </source>
</evidence>
<gene>
    <name evidence="3" type="ORF">IE90_02460</name>
</gene>
<dbReference type="InterPro" id="IPR051916">
    <property type="entry name" value="GPI-anchor_lipid_remodeler"/>
</dbReference>
<dbReference type="GO" id="GO:0006506">
    <property type="term" value="P:GPI anchor biosynthetic process"/>
    <property type="evidence" value="ECO:0007669"/>
    <property type="project" value="TreeGrafter"/>
</dbReference>
<dbReference type="GO" id="GO:0003824">
    <property type="term" value="F:catalytic activity"/>
    <property type="evidence" value="ECO:0007669"/>
    <property type="project" value="InterPro"/>
</dbReference>
<keyword evidence="1" id="KW-0472">Membrane</keyword>
<keyword evidence="1" id="KW-1133">Transmembrane helix</keyword>
<proteinExistence type="predicted"/>
<feature type="transmembrane region" description="Helical" evidence="1">
    <location>
        <begin position="63"/>
        <end position="83"/>
    </location>
</feature>
<dbReference type="PANTHER" id="PTHR14859:SF15">
    <property type="entry name" value="ENDONUCLEASE_EXONUCLEASE_PHOSPHATASE DOMAIN-CONTAINING PROTEIN"/>
    <property type="match status" value="1"/>
</dbReference>
<dbReference type="CDD" id="cd09084">
    <property type="entry name" value="EEP-2"/>
    <property type="match status" value="1"/>
</dbReference>
<comment type="caution">
    <text evidence="3">The sequence shown here is derived from an EMBL/GenBank/DDBJ whole genome shotgun (WGS) entry which is preliminary data.</text>
</comment>
<dbReference type="InterPro" id="IPR005135">
    <property type="entry name" value="Endo/exonuclease/phosphatase"/>
</dbReference>
<dbReference type="Pfam" id="PF03372">
    <property type="entry name" value="Exo_endo_phos"/>
    <property type="match status" value="1"/>
</dbReference>
<sequence length="353" mass="40012">MLSLLMIPITLFIALSSITGALAVYVHPETFWAIAILGLLLPVTLTMNLLLCIYWAIKKKRWISVPIAAILSNIPYLLSLFQFSPSSNPENDKIRIATYNILNFKNLESNHTSIPDIVNFSESNNVDILCLQEYGESNQENAISPTSRFLSLPYSAKSWSHQTHTSNYGIAILSRYPIISSQNISFDSPTNNAMWADIKIGQDTIRIFNVHMQTTNFSQKEKQLRQQLLKDTPTGGKKAVKEIIMTLKNNLEIRAQQAELLRSIIDTTRFPTIVCGDFNDPPTSYVYRKIRGKLKDSFMTSGNGYGYTYRNLCKLFRIDYVLYSPEIHGTSYRSPSLPWSDHNPVVTGIELVK</sequence>
<dbReference type="InterPro" id="IPR036691">
    <property type="entry name" value="Endo/exonu/phosph_ase_sf"/>
</dbReference>